<dbReference type="SMART" id="SM00387">
    <property type="entry name" value="HATPase_c"/>
    <property type="match status" value="1"/>
</dbReference>
<dbReference type="InterPro" id="IPR003661">
    <property type="entry name" value="HisK_dim/P_dom"/>
</dbReference>
<dbReference type="PANTHER" id="PTHR45453:SF1">
    <property type="entry name" value="PHOSPHATE REGULON SENSOR PROTEIN PHOR"/>
    <property type="match status" value="1"/>
</dbReference>
<dbReference type="Pfam" id="PF00989">
    <property type="entry name" value="PAS"/>
    <property type="match status" value="1"/>
</dbReference>
<name>A0ABX8B7K0_9BACT</name>
<dbReference type="InterPro" id="IPR000014">
    <property type="entry name" value="PAS"/>
</dbReference>
<keyword evidence="7" id="KW-0472">Membrane</keyword>
<dbReference type="Gene3D" id="3.30.565.10">
    <property type="entry name" value="Histidine kinase-like ATPase, C-terminal domain"/>
    <property type="match status" value="1"/>
</dbReference>
<dbReference type="CDD" id="cd00130">
    <property type="entry name" value="PAS"/>
    <property type="match status" value="1"/>
</dbReference>
<dbReference type="SUPFAM" id="SSF47384">
    <property type="entry name" value="Homodimeric domain of signal transducing histidine kinase"/>
    <property type="match status" value="1"/>
</dbReference>
<dbReference type="SUPFAM" id="SSF55874">
    <property type="entry name" value="ATPase domain of HSP90 chaperone/DNA topoisomerase II/histidine kinase"/>
    <property type="match status" value="1"/>
</dbReference>
<evidence type="ECO:0000256" key="6">
    <source>
        <dbReference type="ARBA" id="ARBA00023012"/>
    </source>
</evidence>
<dbReference type="PRINTS" id="PR00344">
    <property type="entry name" value="BCTRLSENSOR"/>
</dbReference>
<keyword evidence="6" id="KW-0902">Two-component regulatory system</keyword>
<reference evidence="9 10" key="1">
    <citation type="submission" date="2021-03" db="EMBL/GenBank/DDBJ databases">
        <title>Genomic and phenotypic characterization of Chloracidobacterium isolates provides evidence for multiple species.</title>
        <authorList>
            <person name="Saini M.K."/>
            <person name="Costas A.M.G."/>
            <person name="Tank M."/>
            <person name="Bryant D.A."/>
        </authorList>
    </citation>
    <scope>NUCLEOTIDE SEQUENCE [LARGE SCALE GENOMIC DNA]</scope>
    <source>
        <strain evidence="9 10">BV2-C</strain>
    </source>
</reference>
<evidence type="ECO:0000256" key="4">
    <source>
        <dbReference type="ARBA" id="ARBA00022679"/>
    </source>
</evidence>
<dbReference type="RefSeq" id="WP_211428825.1">
    <property type="nucleotide sequence ID" value="NZ_CP072648.1"/>
</dbReference>
<evidence type="ECO:0000259" key="8">
    <source>
        <dbReference type="PROSITE" id="PS50109"/>
    </source>
</evidence>
<dbReference type="InterPro" id="IPR005467">
    <property type="entry name" value="His_kinase_dom"/>
</dbReference>
<evidence type="ECO:0000256" key="1">
    <source>
        <dbReference type="ARBA" id="ARBA00000085"/>
    </source>
</evidence>
<dbReference type="PROSITE" id="PS50109">
    <property type="entry name" value="HIS_KIN"/>
    <property type="match status" value="1"/>
</dbReference>
<dbReference type="Pfam" id="PF02518">
    <property type="entry name" value="HATPase_c"/>
    <property type="match status" value="1"/>
</dbReference>
<gene>
    <name evidence="9" type="ORF">J8C06_00330</name>
</gene>
<dbReference type="Pfam" id="PF00512">
    <property type="entry name" value="HisKA"/>
    <property type="match status" value="1"/>
</dbReference>
<sequence>MSFRLDQYSQPLLEAVLGSLREGIIVIDRQTEVVLYNQAAVDVFNLSPVMTGPLRLIDITRNKAVHDGFRQVLEESRPFDANLEIFGIQERTFSFRATPLIMPSAHEVVGAIGVFFDVTQLVRLERVRREFFANLSHELRTPLTSILAYVETLLNGALYDGENNLQFLRIINKHAMRMQNLVRDIADLSAIEAGEFKLEPASIDLKAFVDNLAVLVVPEATARQVTFRNDVPPGIQVQADPQALEQILMNLIINAVKFNRPGGEVVITAASDGELRTLIAVRDTGVGIEAKHVPRIFERLYRVDKSRSQEVGGTGLGLAIVKHLVLNHGGDISVDSTPGVGSEFRVRLPCPPVAASAPNLGQVIPS</sequence>
<organism evidence="9 10">
    <name type="scientific">Chloracidobacterium validum</name>
    <dbReference type="NCBI Taxonomy" id="2821543"/>
    <lineage>
        <taxon>Bacteria</taxon>
        <taxon>Pseudomonadati</taxon>
        <taxon>Acidobacteriota</taxon>
        <taxon>Terriglobia</taxon>
        <taxon>Terriglobales</taxon>
        <taxon>Acidobacteriaceae</taxon>
        <taxon>Chloracidobacterium</taxon>
    </lineage>
</organism>
<keyword evidence="10" id="KW-1185">Reference proteome</keyword>
<feature type="domain" description="Histidine kinase" evidence="8">
    <location>
        <begin position="134"/>
        <end position="352"/>
    </location>
</feature>
<dbReference type="CDD" id="cd00082">
    <property type="entry name" value="HisKA"/>
    <property type="match status" value="1"/>
</dbReference>
<evidence type="ECO:0000256" key="2">
    <source>
        <dbReference type="ARBA" id="ARBA00012438"/>
    </source>
</evidence>
<dbReference type="Gene3D" id="3.30.450.20">
    <property type="entry name" value="PAS domain"/>
    <property type="match status" value="1"/>
</dbReference>
<evidence type="ECO:0000256" key="7">
    <source>
        <dbReference type="ARBA" id="ARBA00023136"/>
    </source>
</evidence>
<dbReference type="Proteomes" id="UP000676506">
    <property type="component" value="Chromosome 1"/>
</dbReference>
<dbReference type="InterPro" id="IPR036890">
    <property type="entry name" value="HATPase_C_sf"/>
</dbReference>
<evidence type="ECO:0000313" key="9">
    <source>
        <dbReference type="EMBL" id="QUW02934.1"/>
    </source>
</evidence>
<dbReference type="InterPro" id="IPR004358">
    <property type="entry name" value="Sig_transdc_His_kin-like_C"/>
</dbReference>
<dbReference type="InterPro" id="IPR013767">
    <property type="entry name" value="PAS_fold"/>
</dbReference>
<keyword evidence="4" id="KW-0808">Transferase</keyword>
<keyword evidence="5" id="KW-0418">Kinase</keyword>
<dbReference type="EMBL" id="CP072648">
    <property type="protein sequence ID" value="QUW02934.1"/>
    <property type="molecule type" value="Genomic_DNA"/>
</dbReference>
<proteinExistence type="predicted"/>
<dbReference type="EC" id="2.7.13.3" evidence="2"/>
<dbReference type="InterPro" id="IPR035965">
    <property type="entry name" value="PAS-like_dom_sf"/>
</dbReference>
<dbReference type="SUPFAM" id="SSF55785">
    <property type="entry name" value="PYP-like sensor domain (PAS domain)"/>
    <property type="match status" value="1"/>
</dbReference>
<evidence type="ECO:0000313" key="10">
    <source>
        <dbReference type="Proteomes" id="UP000676506"/>
    </source>
</evidence>
<dbReference type="InterPro" id="IPR003594">
    <property type="entry name" value="HATPase_dom"/>
</dbReference>
<comment type="catalytic activity">
    <reaction evidence="1">
        <text>ATP + protein L-histidine = ADP + protein N-phospho-L-histidine.</text>
        <dbReference type="EC" id="2.7.13.3"/>
    </reaction>
</comment>
<evidence type="ECO:0000256" key="3">
    <source>
        <dbReference type="ARBA" id="ARBA00022553"/>
    </source>
</evidence>
<keyword evidence="3" id="KW-0597">Phosphoprotein</keyword>
<dbReference type="Gene3D" id="1.10.287.130">
    <property type="match status" value="1"/>
</dbReference>
<dbReference type="SMART" id="SM00388">
    <property type="entry name" value="HisKA"/>
    <property type="match status" value="1"/>
</dbReference>
<evidence type="ECO:0000256" key="5">
    <source>
        <dbReference type="ARBA" id="ARBA00022777"/>
    </source>
</evidence>
<dbReference type="InterPro" id="IPR050351">
    <property type="entry name" value="BphY/WalK/GraS-like"/>
</dbReference>
<dbReference type="CDD" id="cd00075">
    <property type="entry name" value="HATPase"/>
    <property type="match status" value="1"/>
</dbReference>
<dbReference type="InterPro" id="IPR036097">
    <property type="entry name" value="HisK_dim/P_sf"/>
</dbReference>
<protein>
    <recommendedName>
        <fullName evidence="2">histidine kinase</fullName>
        <ecNumber evidence="2">2.7.13.3</ecNumber>
    </recommendedName>
</protein>
<accession>A0ABX8B7K0</accession>
<dbReference type="PANTHER" id="PTHR45453">
    <property type="entry name" value="PHOSPHATE REGULON SENSOR PROTEIN PHOR"/>
    <property type="match status" value="1"/>
</dbReference>